<dbReference type="Proteomes" id="UP000185434">
    <property type="component" value="Chromosome"/>
</dbReference>
<evidence type="ECO:0000256" key="2">
    <source>
        <dbReference type="ARBA" id="ARBA00022741"/>
    </source>
</evidence>
<dbReference type="InterPro" id="IPR027417">
    <property type="entry name" value="P-loop_NTPase"/>
</dbReference>
<dbReference type="PANTHER" id="PTHR19211:SF14">
    <property type="entry name" value="ATP-BINDING CASSETTE SUB-FAMILY F MEMBER 1"/>
    <property type="match status" value="1"/>
</dbReference>
<dbReference type="PROSITE" id="PS50893">
    <property type="entry name" value="ABC_TRANSPORTER_2"/>
    <property type="match status" value="2"/>
</dbReference>
<accession>A0A1L7CTL3</accession>
<keyword evidence="4" id="KW-0175">Coiled coil</keyword>
<name>A0A1L7CTL3_9CORY</name>
<dbReference type="InterPro" id="IPR050611">
    <property type="entry name" value="ABCF"/>
</dbReference>
<dbReference type="InterPro" id="IPR003439">
    <property type="entry name" value="ABC_transporter-like_ATP-bd"/>
</dbReference>
<evidence type="ECO:0000256" key="3">
    <source>
        <dbReference type="ARBA" id="ARBA00022840"/>
    </source>
</evidence>
<keyword evidence="1" id="KW-0677">Repeat</keyword>
<dbReference type="PANTHER" id="PTHR19211">
    <property type="entry name" value="ATP-BINDING TRANSPORT PROTEIN-RELATED"/>
    <property type="match status" value="1"/>
</dbReference>
<feature type="domain" description="ABC transporter" evidence="5">
    <location>
        <begin position="9"/>
        <end position="259"/>
    </location>
</feature>
<dbReference type="PROSITE" id="PS00211">
    <property type="entry name" value="ABC_TRANSPORTER_1"/>
    <property type="match status" value="2"/>
</dbReference>
<dbReference type="AlphaFoldDB" id="A0A1L7CTL3"/>
<dbReference type="FunFam" id="3.40.50.300:FF:000011">
    <property type="entry name" value="Putative ABC transporter ATP-binding component"/>
    <property type="match status" value="1"/>
</dbReference>
<dbReference type="STRING" id="1437875.CFRA_07975"/>
<evidence type="ECO:0000256" key="1">
    <source>
        <dbReference type="ARBA" id="ARBA00022737"/>
    </source>
</evidence>
<protein>
    <submittedName>
        <fullName evidence="6">ABC transporter ATPase</fullName>
    </submittedName>
</protein>
<dbReference type="InterPro" id="IPR003593">
    <property type="entry name" value="AAA+_ATPase"/>
</dbReference>
<dbReference type="EMBL" id="CP009247">
    <property type="protein sequence ID" value="APT89205.1"/>
    <property type="molecule type" value="Genomic_DNA"/>
</dbReference>
<evidence type="ECO:0000256" key="4">
    <source>
        <dbReference type="SAM" id="Coils"/>
    </source>
</evidence>
<keyword evidence="7" id="KW-1185">Reference proteome</keyword>
<dbReference type="KEGG" id="cfk:CFRA_07975"/>
<organism evidence="6 7">
    <name type="scientific">Corynebacterium frankenforstense DSM 45800</name>
    <dbReference type="NCBI Taxonomy" id="1437875"/>
    <lineage>
        <taxon>Bacteria</taxon>
        <taxon>Bacillati</taxon>
        <taxon>Actinomycetota</taxon>
        <taxon>Actinomycetes</taxon>
        <taxon>Mycobacteriales</taxon>
        <taxon>Corynebacteriaceae</taxon>
        <taxon>Corynebacterium</taxon>
    </lineage>
</organism>
<dbReference type="Gene3D" id="3.40.50.300">
    <property type="entry name" value="P-loop containing nucleotide triphosphate hydrolases"/>
    <property type="match status" value="2"/>
</dbReference>
<dbReference type="GO" id="GO:0016887">
    <property type="term" value="F:ATP hydrolysis activity"/>
    <property type="evidence" value="ECO:0007669"/>
    <property type="project" value="InterPro"/>
</dbReference>
<keyword evidence="2" id="KW-0547">Nucleotide-binding</keyword>
<dbReference type="InterPro" id="IPR017871">
    <property type="entry name" value="ABC_transporter-like_CS"/>
</dbReference>
<reference evidence="6 7" key="1">
    <citation type="submission" date="2014-08" db="EMBL/GenBank/DDBJ databases">
        <title>Complete genome sequence of Corynebacterium frankenforstense ST18(T) (=DSM 45800(T)), isolated from raw cow milk.</title>
        <authorList>
            <person name="Ruckert C."/>
            <person name="Albersmeier A."/>
            <person name="Winkler A."/>
            <person name="Lipski A."/>
            <person name="Kalinowski J."/>
        </authorList>
    </citation>
    <scope>NUCLEOTIDE SEQUENCE [LARGE SCALE GENOMIC DNA]</scope>
    <source>
        <strain evidence="6 7">ST18</strain>
    </source>
</reference>
<dbReference type="Pfam" id="PF00005">
    <property type="entry name" value="ABC_tran"/>
    <property type="match status" value="2"/>
</dbReference>
<dbReference type="OrthoDB" id="3239744at2"/>
<gene>
    <name evidence="6" type="ORF">CFRA_07975</name>
</gene>
<evidence type="ECO:0000313" key="6">
    <source>
        <dbReference type="EMBL" id="APT89205.1"/>
    </source>
</evidence>
<feature type="coiled-coil region" evidence="4">
    <location>
        <begin position="269"/>
        <end position="339"/>
    </location>
</feature>
<keyword evidence="3" id="KW-0067">ATP-binding</keyword>
<sequence length="561" mass="61014">MTETRYHHIKLDGVGFSYPTHRVLTDVTFTVPAGRVIGLIGENGSGKSTLISLISKQRHRDTGSVVRPPVTGFMEQETSLPATAPAHELIDAAVAELRGIEAEITRLSEAMAAGTAGIDDAAAFDAALARAAEAGVWELDARIAEVLAGLGLAGVDLKTPLGDLSGGQRRRFALAALLLRPLDAMVLDEPTNHLDDDAVDFLIDELRAFPGPVLVASHDRYFLDEVADSIVDMDPSLDPEGRAEEGLTRQDTLFGGGFSDYLKAREKARRLWRERYNAQEQERERLESRARQTGEDVFHSQVAKSEVRMAAKFQADRAAKTVGARVRSAKSRLADLERDEIPAPPERLRFRGVPDSHLASLGEPAVTARSVAVAGRLAPVNLKVQPGAHWLIEGPNGAGKSTLLSVIEGTVAPTAGEVRIPEEVTIARLRQDDHWEDLDLPAAVAFEREVAKGPWGRSKRAKTPPTLTELGLLSEEDAARPLRALSFGQRRRVALGAVLASPPDLLLLDEPTNHLSLALAEELEDALADFEGTVLMATHDRWVRRRWQGKVLHLEPVDGRA</sequence>
<dbReference type="GO" id="GO:0005524">
    <property type="term" value="F:ATP binding"/>
    <property type="evidence" value="ECO:0007669"/>
    <property type="project" value="UniProtKB-KW"/>
</dbReference>
<evidence type="ECO:0000313" key="7">
    <source>
        <dbReference type="Proteomes" id="UP000185434"/>
    </source>
</evidence>
<dbReference type="SUPFAM" id="SSF52540">
    <property type="entry name" value="P-loop containing nucleoside triphosphate hydrolases"/>
    <property type="match status" value="2"/>
</dbReference>
<evidence type="ECO:0000259" key="5">
    <source>
        <dbReference type="PROSITE" id="PS50893"/>
    </source>
</evidence>
<feature type="domain" description="ABC transporter" evidence="5">
    <location>
        <begin position="348"/>
        <end position="561"/>
    </location>
</feature>
<proteinExistence type="predicted"/>
<dbReference type="SMART" id="SM00382">
    <property type="entry name" value="AAA"/>
    <property type="match status" value="2"/>
</dbReference>
<dbReference type="RefSeq" id="WP_075664190.1">
    <property type="nucleotide sequence ID" value="NZ_CP009247.1"/>
</dbReference>